<feature type="short sequence motif" description="HXTX 1" evidence="2">
    <location>
        <begin position="41"/>
        <end position="44"/>
    </location>
</feature>
<dbReference type="Proteomes" id="UP000177062">
    <property type="component" value="Unassembled WGS sequence"/>
</dbReference>
<dbReference type="InterPro" id="IPR014051">
    <property type="entry name" value="Phosphoesterase_HXTX"/>
</dbReference>
<evidence type="ECO:0000313" key="4">
    <source>
        <dbReference type="EMBL" id="OGY56315.1"/>
    </source>
</evidence>
<protein>
    <recommendedName>
        <fullName evidence="2">RNA 2',3'-cyclic phosphodiesterase</fullName>
        <shortName evidence="2">RNA 2',3'-CPDase</shortName>
        <ecNumber evidence="2">3.1.4.58</ecNumber>
    </recommendedName>
</protein>
<feature type="domain" description="Phosphoesterase HXTX" evidence="3">
    <location>
        <begin position="12"/>
        <end position="92"/>
    </location>
</feature>
<keyword evidence="1 2" id="KW-0378">Hydrolase</keyword>
<comment type="caution">
    <text evidence="4">The sequence shown here is derived from an EMBL/GenBank/DDBJ whole genome shotgun (WGS) entry which is preliminary data.</text>
</comment>
<gene>
    <name evidence="4" type="ORF">A2Y84_01040</name>
</gene>
<dbReference type="NCBIfam" id="TIGR02258">
    <property type="entry name" value="2_5_ligase"/>
    <property type="match status" value="1"/>
</dbReference>
<dbReference type="EC" id="3.1.4.58" evidence="2"/>
<dbReference type="InterPro" id="IPR009097">
    <property type="entry name" value="Cyclic_Pdiesterase"/>
</dbReference>
<sequence length="182" mass="20204">MQKKLFVAIDPGDELASFLENYQEGLKGKRGLRLTPSANLHLTVYFIGYVAQDRLNEIVGVLDETSREIGQFRLVLEDIVFAPPGRPRRMIWAVLKDEDGGYNRLHLSLGRGLGAFTVSTAGRELFPHITLARFDNPHLAASVRLPSLQEKPAVDVASFNLMESSQGQDGVFYTPISSFLLS</sequence>
<dbReference type="HAMAP" id="MF_01940">
    <property type="entry name" value="RNA_CPDase"/>
    <property type="match status" value="1"/>
</dbReference>
<comment type="catalytic activity">
    <reaction evidence="2">
        <text>a 3'-end 2',3'-cyclophospho-ribonucleotide-RNA + H2O = a 3'-end 2'-phospho-ribonucleotide-RNA + H(+)</text>
        <dbReference type="Rhea" id="RHEA:11828"/>
        <dbReference type="Rhea" id="RHEA-COMP:10464"/>
        <dbReference type="Rhea" id="RHEA-COMP:17353"/>
        <dbReference type="ChEBI" id="CHEBI:15377"/>
        <dbReference type="ChEBI" id="CHEBI:15378"/>
        <dbReference type="ChEBI" id="CHEBI:83064"/>
        <dbReference type="ChEBI" id="CHEBI:173113"/>
        <dbReference type="EC" id="3.1.4.58"/>
    </reaction>
</comment>
<dbReference type="PANTHER" id="PTHR35561">
    <property type="entry name" value="RNA 2',3'-CYCLIC PHOSPHODIESTERASE"/>
    <property type="match status" value="1"/>
</dbReference>
<proteinExistence type="inferred from homology"/>
<dbReference type="InterPro" id="IPR004175">
    <property type="entry name" value="RNA_CPDase"/>
</dbReference>
<dbReference type="Gene3D" id="3.90.1140.10">
    <property type="entry name" value="Cyclic phosphodiesterase"/>
    <property type="match status" value="1"/>
</dbReference>
<dbReference type="SUPFAM" id="SSF55144">
    <property type="entry name" value="LigT-like"/>
    <property type="match status" value="1"/>
</dbReference>
<feature type="short sequence motif" description="HXTX 2" evidence="2">
    <location>
        <begin position="128"/>
        <end position="131"/>
    </location>
</feature>
<evidence type="ECO:0000256" key="2">
    <source>
        <dbReference type="HAMAP-Rule" id="MF_01940"/>
    </source>
</evidence>
<dbReference type="EMBL" id="MHIT01000029">
    <property type="protein sequence ID" value="OGY56315.1"/>
    <property type="molecule type" value="Genomic_DNA"/>
</dbReference>
<organism evidence="4 5">
    <name type="scientific">Candidatus Colwellbacteria bacterium RBG_13_48_8</name>
    <dbReference type="NCBI Taxonomy" id="1797685"/>
    <lineage>
        <taxon>Bacteria</taxon>
        <taxon>Candidatus Colwelliibacteriota</taxon>
    </lineage>
</organism>
<dbReference type="Pfam" id="PF02834">
    <property type="entry name" value="LigT_PEase"/>
    <property type="match status" value="1"/>
</dbReference>
<feature type="active site" description="Proton donor" evidence="2">
    <location>
        <position position="41"/>
    </location>
</feature>
<dbReference type="PANTHER" id="PTHR35561:SF1">
    <property type="entry name" value="RNA 2',3'-CYCLIC PHOSPHODIESTERASE"/>
    <property type="match status" value="1"/>
</dbReference>
<comment type="function">
    <text evidence="2">Hydrolyzes RNA 2',3'-cyclic phosphodiester to an RNA 2'-phosphomonoester.</text>
</comment>
<dbReference type="AlphaFoldDB" id="A0A1G1YVB2"/>
<accession>A0A1G1YVB2</accession>
<keyword evidence="4" id="KW-0436">Ligase</keyword>
<evidence type="ECO:0000313" key="5">
    <source>
        <dbReference type="Proteomes" id="UP000177062"/>
    </source>
</evidence>
<evidence type="ECO:0000259" key="3">
    <source>
        <dbReference type="Pfam" id="PF02834"/>
    </source>
</evidence>
<dbReference type="GO" id="GO:0016874">
    <property type="term" value="F:ligase activity"/>
    <property type="evidence" value="ECO:0007669"/>
    <property type="project" value="UniProtKB-KW"/>
</dbReference>
<dbReference type="GO" id="GO:0004113">
    <property type="term" value="F:2',3'-cyclic-nucleotide 3'-phosphodiesterase activity"/>
    <property type="evidence" value="ECO:0007669"/>
    <property type="project" value="InterPro"/>
</dbReference>
<comment type="similarity">
    <text evidence="2">Belongs to the 2H phosphoesterase superfamily. ThpR family.</text>
</comment>
<dbReference type="GO" id="GO:0008664">
    <property type="term" value="F:RNA 2',3'-cyclic 3'-phosphodiesterase activity"/>
    <property type="evidence" value="ECO:0007669"/>
    <property type="project" value="UniProtKB-EC"/>
</dbReference>
<reference evidence="4 5" key="1">
    <citation type="journal article" date="2016" name="Nat. Commun.">
        <title>Thousands of microbial genomes shed light on interconnected biogeochemical processes in an aquifer system.</title>
        <authorList>
            <person name="Anantharaman K."/>
            <person name="Brown C.T."/>
            <person name="Hug L.A."/>
            <person name="Sharon I."/>
            <person name="Castelle C.J."/>
            <person name="Probst A.J."/>
            <person name="Thomas B.C."/>
            <person name="Singh A."/>
            <person name="Wilkins M.J."/>
            <person name="Karaoz U."/>
            <person name="Brodie E.L."/>
            <person name="Williams K.H."/>
            <person name="Hubbard S.S."/>
            <person name="Banfield J.F."/>
        </authorList>
    </citation>
    <scope>NUCLEOTIDE SEQUENCE [LARGE SCALE GENOMIC DNA]</scope>
</reference>
<evidence type="ECO:0000256" key="1">
    <source>
        <dbReference type="ARBA" id="ARBA00022801"/>
    </source>
</evidence>
<feature type="active site" description="Proton acceptor" evidence="2">
    <location>
        <position position="128"/>
    </location>
</feature>
<name>A0A1G1YVB2_9BACT</name>